<accession>A0A094IX02</accession>
<dbReference type="GO" id="GO:0003677">
    <property type="term" value="F:DNA binding"/>
    <property type="evidence" value="ECO:0007669"/>
    <property type="project" value="InterPro"/>
</dbReference>
<comment type="caution">
    <text evidence="3">The sequence shown here is derived from an EMBL/GenBank/DDBJ whole genome shotgun (WGS) entry which is preliminary data.</text>
</comment>
<evidence type="ECO:0000259" key="2">
    <source>
        <dbReference type="Pfam" id="PF12169"/>
    </source>
</evidence>
<dbReference type="InterPro" id="IPR008921">
    <property type="entry name" value="DNA_pol3_clamp-load_cplx_C"/>
</dbReference>
<dbReference type="GO" id="GO:0006260">
    <property type="term" value="P:DNA replication"/>
    <property type="evidence" value="ECO:0007669"/>
    <property type="project" value="InterPro"/>
</dbReference>
<dbReference type="AlphaFoldDB" id="A0A094IX02"/>
<dbReference type="EMBL" id="JPZO01000128">
    <property type="protein sequence ID" value="KFZ32215.1"/>
    <property type="molecule type" value="Genomic_DNA"/>
</dbReference>
<evidence type="ECO:0000256" key="1">
    <source>
        <dbReference type="SAM" id="MobiDB-lite"/>
    </source>
</evidence>
<gene>
    <name evidence="3" type="ORF">JS44_14765</name>
</gene>
<organism evidence="3">
    <name type="scientific">Anoxybacillus flavithermus</name>
    <dbReference type="NCBI Taxonomy" id="33934"/>
    <lineage>
        <taxon>Bacteria</taxon>
        <taxon>Bacillati</taxon>
        <taxon>Bacillota</taxon>
        <taxon>Bacilli</taxon>
        <taxon>Bacillales</taxon>
        <taxon>Anoxybacillaceae</taxon>
        <taxon>Anoxybacillus</taxon>
    </lineage>
</organism>
<reference evidence="3" key="1">
    <citation type="submission" date="2014-08" db="EMBL/GenBank/DDBJ databases">
        <title>Fullgenome sequencing of Anoxybacillus sp.25 isolate from Garga hot-spring Russia.</title>
        <authorList>
            <person name="Rozanov A.S."/>
            <person name="Kotenko A.V."/>
            <person name="Malup T.K."/>
            <person name="Peltek S.E."/>
        </authorList>
    </citation>
    <scope>NUCLEOTIDE SEQUENCE [LARGE SCALE GENOMIC DNA]</scope>
    <source>
        <strain evidence="3">25</strain>
    </source>
</reference>
<evidence type="ECO:0000313" key="3">
    <source>
        <dbReference type="EMBL" id="KFZ32215.1"/>
    </source>
</evidence>
<dbReference type="Pfam" id="PF12169">
    <property type="entry name" value="DNA_pol3_gamma3"/>
    <property type="match status" value="1"/>
</dbReference>
<dbReference type="GO" id="GO:0003887">
    <property type="term" value="F:DNA-directed DNA polymerase activity"/>
    <property type="evidence" value="ECO:0007669"/>
    <property type="project" value="InterPro"/>
</dbReference>
<feature type="region of interest" description="Disordered" evidence="1">
    <location>
        <begin position="120"/>
        <end position="142"/>
    </location>
</feature>
<dbReference type="InterPro" id="IPR022754">
    <property type="entry name" value="DNA_pol_III_gamma-3"/>
</dbReference>
<feature type="compositionally biased region" description="Basic and acidic residues" evidence="1">
    <location>
        <begin position="130"/>
        <end position="142"/>
    </location>
</feature>
<protein>
    <recommendedName>
        <fullName evidence="2">DNA polymerase III gamma subunit domain-containing protein</fullName>
    </recommendedName>
</protein>
<dbReference type="SUPFAM" id="SSF48019">
    <property type="entry name" value="post-AAA+ oligomerization domain-like"/>
    <property type="match status" value="1"/>
</dbReference>
<dbReference type="Gene3D" id="1.20.272.10">
    <property type="match status" value="1"/>
</dbReference>
<name>A0A094IX02_9BACL</name>
<sequence length="142" mass="16632">MEQGKDPNRLVEDLIYYYRDMLLYKAAPQLEDVTHRVLVDERFRELSDVIPTSLIYEAIDLLSKSQQDMRLTNHPRVHMEVAIVKLCYEEERVIKTSISPALEEKVRQLEEQLAKLKETGVKLSPAETSEPVKKQEKYSDRL</sequence>
<proteinExistence type="predicted"/>
<feature type="domain" description="DNA polymerase III gamma subunit" evidence="2">
    <location>
        <begin position="2"/>
        <end position="89"/>
    </location>
</feature>